<evidence type="ECO:0000256" key="1">
    <source>
        <dbReference type="SAM" id="SignalP"/>
    </source>
</evidence>
<feature type="signal peptide" evidence="1">
    <location>
        <begin position="1"/>
        <end position="22"/>
    </location>
</feature>
<proteinExistence type="predicted"/>
<sequence length="321" mass="34613">MGNIIWLLLLVAVLFLSNGVAGLAMKSGASLPPKTNVKFLGRTTSNLPNIFRDGGGGGKINDLNFMIFSDGIYTTNGQVPANNFSNWANFTSNSIACSNFDGQGITSLTEFGTTEKGPWQQIPYFYNNGENDSKNGIWPDQGFATLCNGSCGVSFPLVIDRTVAIGGNGAGTLYNTGISIELTAFGPLVSRPVKTLFKNGQPLFGTFGTLVGIDSYLYAFAAITKTAKSNGLKVTRVPQGSWSEISQYEYWTGREWVSSMPAYDEAGANILSWSEDLFGSQFGPGTGDIFFSNYYEHYLLIFISDAPALDPNGKSTYHILS</sequence>
<keyword evidence="1" id="KW-0732">Signal</keyword>
<dbReference type="EMBL" id="KZ613938">
    <property type="protein sequence ID" value="PMD47656.1"/>
    <property type="molecule type" value="Genomic_DNA"/>
</dbReference>
<keyword evidence="3" id="KW-1185">Reference proteome</keyword>
<organism evidence="2 3">
    <name type="scientific">Hyaloscypha variabilis (strain UAMH 11265 / GT02V1 / F)</name>
    <name type="common">Meliniomyces variabilis</name>
    <dbReference type="NCBI Taxonomy" id="1149755"/>
    <lineage>
        <taxon>Eukaryota</taxon>
        <taxon>Fungi</taxon>
        <taxon>Dikarya</taxon>
        <taxon>Ascomycota</taxon>
        <taxon>Pezizomycotina</taxon>
        <taxon>Leotiomycetes</taxon>
        <taxon>Helotiales</taxon>
        <taxon>Hyaloscyphaceae</taxon>
        <taxon>Hyaloscypha</taxon>
        <taxon>Hyaloscypha variabilis</taxon>
    </lineage>
</organism>
<feature type="chain" id="PRO_5014387735" description="DUF4185 domain-containing protein" evidence="1">
    <location>
        <begin position="23"/>
        <end position="321"/>
    </location>
</feature>
<evidence type="ECO:0000313" key="2">
    <source>
        <dbReference type="EMBL" id="PMD47656.1"/>
    </source>
</evidence>
<dbReference type="STRING" id="1149755.A0A2J6SA72"/>
<protein>
    <recommendedName>
        <fullName evidence="4">DUF4185 domain-containing protein</fullName>
    </recommendedName>
</protein>
<gene>
    <name evidence="2" type="ORF">L207DRAFT_607109</name>
</gene>
<evidence type="ECO:0008006" key="4">
    <source>
        <dbReference type="Google" id="ProtNLM"/>
    </source>
</evidence>
<dbReference type="Proteomes" id="UP000235786">
    <property type="component" value="Unassembled WGS sequence"/>
</dbReference>
<dbReference type="AlphaFoldDB" id="A0A2J6SA72"/>
<reference evidence="2 3" key="1">
    <citation type="submission" date="2016-04" db="EMBL/GenBank/DDBJ databases">
        <title>A degradative enzymes factory behind the ericoid mycorrhizal symbiosis.</title>
        <authorList>
            <consortium name="DOE Joint Genome Institute"/>
            <person name="Martino E."/>
            <person name="Morin E."/>
            <person name="Grelet G."/>
            <person name="Kuo A."/>
            <person name="Kohler A."/>
            <person name="Daghino S."/>
            <person name="Barry K."/>
            <person name="Choi C."/>
            <person name="Cichocki N."/>
            <person name="Clum A."/>
            <person name="Copeland A."/>
            <person name="Hainaut M."/>
            <person name="Haridas S."/>
            <person name="Labutti K."/>
            <person name="Lindquist E."/>
            <person name="Lipzen A."/>
            <person name="Khouja H.-R."/>
            <person name="Murat C."/>
            <person name="Ohm R."/>
            <person name="Olson A."/>
            <person name="Spatafora J."/>
            <person name="Veneault-Fourrey C."/>
            <person name="Henrissat B."/>
            <person name="Grigoriev I."/>
            <person name="Martin F."/>
            <person name="Perotto S."/>
        </authorList>
    </citation>
    <scope>NUCLEOTIDE SEQUENCE [LARGE SCALE GENOMIC DNA]</scope>
    <source>
        <strain evidence="2 3">F</strain>
    </source>
</reference>
<dbReference type="OrthoDB" id="2583188at2759"/>
<evidence type="ECO:0000313" key="3">
    <source>
        <dbReference type="Proteomes" id="UP000235786"/>
    </source>
</evidence>
<name>A0A2J6SA72_HYAVF</name>
<accession>A0A2J6SA72</accession>